<protein>
    <submittedName>
        <fullName evidence="2">Uncharacterized protein</fullName>
    </submittedName>
</protein>
<gene>
    <name evidence="2" type="ORF">EVAR_16935_1</name>
</gene>
<accession>A0A4C1TVC6</accession>
<dbReference type="EMBL" id="BGZK01000092">
    <property type="protein sequence ID" value="GBP17991.1"/>
    <property type="molecule type" value="Genomic_DNA"/>
</dbReference>
<name>A0A4C1TVC6_EUMVA</name>
<organism evidence="2 3">
    <name type="scientific">Eumeta variegata</name>
    <name type="common">Bagworm moth</name>
    <name type="synonym">Eumeta japonica</name>
    <dbReference type="NCBI Taxonomy" id="151549"/>
    <lineage>
        <taxon>Eukaryota</taxon>
        <taxon>Metazoa</taxon>
        <taxon>Ecdysozoa</taxon>
        <taxon>Arthropoda</taxon>
        <taxon>Hexapoda</taxon>
        <taxon>Insecta</taxon>
        <taxon>Pterygota</taxon>
        <taxon>Neoptera</taxon>
        <taxon>Endopterygota</taxon>
        <taxon>Lepidoptera</taxon>
        <taxon>Glossata</taxon>
        <taxon>Ditrysia</taxon>
        <taxon>Tineoidea</taxon>
        <taxon>Psychidae</taxon>
        <taxon>Oiketicinae</taxon>
        <taxon>Eumeta</taxon>
    </lineage>
</organism>
<feature type="compositionally biased region" description="Polar residues" evidence="1">
    <location>
        <begin position="66"/>
        <end position="75"/>
    </location>
</feature>
<feature type="compositionally biased region" description="Polar residues" evidence="1">
    <location>
        <begin position="39"/>
        <end position="59"/>
    </location>
</feature>
<evidence type="ECO:0000313" key="3">
    <source>
        <dbReference type="Proteomes" id="UP000299102"/>
    </source>
</evidence>
<evidence type="ECO:0000313" key="2">
    <source>
        <dbReference type="EMBL" id="GBP17991.1"/>
    </source>
</evidence>
<keyword evidence="3" id="KW-1185">Reference proteome</keyword>
<feature type="compositionally biased region" description="Basic and acidic residues" evidence="1">
    <location>
        <begin position="15"/>
        <end position="26"/>
    </location>
</feature>
<feature type="region of interest" description="Disordered" evidence="1">
    <location>
        <begin position="98"/>
        <end position="138"/>
    </location>
</feature>
<reference evidence="2 3" key="1">
    <citation type="journal article" date="2019" name="Commun. Biol.">
        <title>The bagworm genome reveals a unique fibroin gene that provides high tensile strength.</title>
        <authorList>
            <person name="Kono N."/>
            <person name="Nakamura H."/>
            <person name="Ohtoshi R."/>
            <person name="Tomita M."/>
            <person name="Numata K."/>
            <person name="Arakawa K."/>
        </authorList>
    </citation>
    <scope>NUCLEOTIDE SEQUENCE [LARGE SCALE GENOMIC DNA]</scope>
</reference>
<feature type="region of interest" description="Disordered" evidence="1">
    <location>
        <begin position="1"/>
        <end position="82"/>
    </location>
</feature>
<sequence>MRDEMKDRRRSLANIEHDDTIVHHECSPQSPSEVVQPSAASANRCSQTQRSRNASTGPPKQEKSSTFEIEAQANQEKVESWLDSQQVAAPIEISITSVASPTMMSKPNEKPTHNDGGVTTSHRQTQPLATKPELTSEDQKIDLSELASVITEAAYAGRPQMTSKYLSKLPTFNGSHNDWHSSLHTSTLFDYASEQITEEPDLFKLDKYVEKEAECRRFATT</sequence>
<feature type="compositionally biased region" description="Polar residues" evidence="1">
    <location>
        <begin position="117"/>
        <end position="128"/>
    </location>
</feature>
<dbReference type="AlphaFoldDB" id="A0A4C1TVC6"/>
<proteinExistence type="predicted"/>
<comment type="caution">
    <text evidence="2">The sequence shown here is derived from an EMBL/GenBank/DDBJ whole genome shotgun (WGS) entry which is preliminary data.</text>
</comment>
<feature type="compositionally biased region" description="Low complexity" evidence="1">
    <location>
        <begin position="27"/>
        <end position="38"/>
    </location>
</feature>
<evidence type="ECO:0000256" key="1">
    <source>
        <dbReference type="SAM" id="MobiDB-lite"/>
    </source>
</evidence>
<dbReference type="Proteomes" id="UP000299102">
    <property type="component" value="Unassembled WGS sequence"/>
</dbReference>